<dbReference type="PROSITE" id="PS00108">
    <property type="entry name" value="PROTEIN_KINASE_ST"/>
    <property type="match status" value="1"/>
</dbReference>
<dbReference type="InterPro" id="IPR017441">
    <property type="entry name" value="Protein_kinase_ATP_BS"/>
</dbReference>
<keyword evidence="2 5" id="KW-0547">Nucleotide-binding</keyword>
<dbReference type="SUPFAM" id="SSF56112">
    <property type="entry name" value="Protein kinase-like (PK-like)"/>
    <property type="match status" value="1"/>
</dbReference>
<gene>
    <name evidence="9" type="ORF">SAMN05421806_109250</name>
</gene>
<dbReference type="SMART" id="SM00220">
    <property type="entry name" value="S_TKc"/>
    <property type="match status" value="1"/>
</dbReference>
<evidence type="ECO:0000256" key="3">
    <source>
        <dbReference type="ARBA" id="ARBA00022777"/>
    </source>
</evidence>
<dbReference type="InterPro" id="IPR002372">
    <property type="entry name" value="PQQ_rpt_dom"/>
</dbReference>
<feature type="compositionally biased region" description="Pro residues" evidence="6">
    <location>
        <begin position="753"/>
        <end position="763"/>
    </location>
</feature>
<dbReference type="InterPro" id="IPR011047">
    <property type="entry name" value="Quinoprotein_ADH-like_sf"/>
</dbReference>
<dbReference type="RefSeq" id="WP_093613163.1">
    <property type="nucleotide sequence ID" value="NZ_FNFF01000009.1"/>
</dbReference>
<keyword evidence="7" id="KW-0472">Membrane</keyword>
<feature type="domain" description="Protein kinase" evidence="8">
    <location>
        <begin position="14"/>
        <end position="270"/>
    </location>
</feature>
<dbReference type="PROSITE" id="PS00107">
    <property type="entry name" value="PROTEIN_KINASE_ATP"/>
    <property type="match status" value="1"/>
</dbReference>
<dbReference type="SUPFAM" id="SSF50998">
    <property type="entry name" value="Quinoprotein alcohol dehydrogenase-like"/>
    <property type="match status" value="2"/>
</dbReference>
<keyword evidence="7" id="KW-0812">Transmembrane</keyword>
<evidence type="ECO:0000256" key="7">
    <source>
        <dbReference type="SAM" id="Phobius"/>
    </source>
</evidence>
<evidence type="ECO:0000256" key="2">
    <source>
        <dbReference type="ARBA" id="ARBA00022741"/>
    </source>
</evidence>
<evidence type="ECO:0000256" key="4">
    <source>
        <dbReference type="ARBA" id="ARBA00022840"/>
    </source>
</evidence>
<evidence type="ECO:0000256" key="5">
    <source>
        <dbReference type="PROSITE-ProRule" id="PRU10141"/>
    </source>
</evidence>
<evidence type="ECO:0000313" key="9">
    <source>
        <dbReference type="EMBL" id="SDK63533.1"/>
    </source>
</evidence>
<dbReference type="Pfam" id="PF00069">
    <property type="entry name" value="Pkinase"/>
    <property type="match status" value="1"/>
</dbReference>
<reference evidence="9 10" key="1">
    <citation type="submission" date="2016-10" db="EMBL/GenBank/DDBJ databases">
        <authorList>
            <person name="de Groot N.N."/>
        </authorList>
    </citation>
    <scope>NUCLEOTIDE SEQUENCE [LARGE SCALE GENOMIC DNA]</scope>
    <source>
        <strain evidence="9 10">CGMCC 4.5727</strain>
    </source>
</reference>
<protein>
    <submittedName>
        <fullName evidence="9">Serine/threonine protein kinase</fullName>
    </submittedName>
</protein>
<dbReference type="Pfam" id="PF13360">
    <property type="entry name" value="PQQ_2"/>
    <property type="match status" value="2"/>
</dbReference>
<dbReference type="PROSITE" id="PS50011">
    <property type="entry name" value="PROTEIN_KINASE_DOM"/>
    <property type="match status" value="1"/>
</dbReference>
<feature type="transmembrane region" description="Helical" evidence="7">
    <location>
        <begin position="317"/>
        <end position="336"/>
    </location>
</feature>
<dbReference type="InterPro" id="IPR015943">
    <property type="entry name" value="WD40/YVTN_repeat-like_dom_sf"/>
</dbReference>
<evidence type="ECO:0000313" key="10">
    <source>
        <dbReference type="Proteomes" id="UP000199155"/>
    </source>
</evidence>
<keyword evidence="4 5" id="KW-0067">ATP-binding</keyword>
<dbReference type="InterPro" id="IPR011009">
    <property type="entry name" value="Kinase-like_dom_sf"/>
</dbReference>
<dbReference type="STRING" id="417292.SAMN05421806_109250"/>
<accession>A0A1G9DI14</accession>
<organism evidence="9 10">
    <name type="scientific">Streptomyces indicus</name>
    <dbReference type="NCBI Taxonomy" id="417292"/>
    <lineage>
        <taxon>Bacteria</taxon>
        <taxon>Bacillati</taxon>
        <taxon>Actinomycetota</taxon>
        <taxon>Actinomycetes</taxon>
        <taxon>Kitasatosporales</taxon>
        <taxon>Streptomycetaceae</taxon>
        <taxon>Streptomyces</taxon>
    </lineage>
</organism>
<keyword evidence="1" id="KW-0808">Transferase</keyword>
<keyword evidence="7" id="KW-1133">Transmembrane helix</keyword>
<evidence type="ECO:0000259" key="8">
    <source>
        <dbReference type="PROSITE" id="PS50011"/>
    </source>
</evidence>
<dbReference type="GO" id="GO:0004674">
    <property type="term" value="F:protein serine/threonine kinase activity"/>
    <property type="evidence" value="ECO:0007669"/>
    <property type="project" value="UniProtKB-KW"/>
</dbReference>
<dbReference type="Proteomes" id="UP000199155">
    <property type="component" value="Unassembled WGS sequence"/>
</dbReference>
<keyword evidence="9" id="KW-0723">Serine/threonine-protein kinase</keyword>
<keyword evidence="10" id="KW-1185">Reference proteome</keyword>
<dbReference type="OrthoDB" id="4300728at2"/>
<dbReference type="GO" id="GO:0005524">
    <property type="term" value="F:ATP binding"/>
    <property type="evidence" value="ECO:0007669"/>
    <property type="project" value="UniProtKB-UniRule"/>
</dbReference>
<dbReference type="EMBL" id="FNFF01000009">
    <property type="protein sequence ID" value="SDK63533.1"/>
    <property type="molecule type" value="Genomic_DNA"/>
</dbReference>
<proteinExistence type="predicted"/>
<feature type="region of interest" description="Disordered" evidence="6">
    <location>
        <begin position="744"/>
        <end position="763"/>
    </location>
</feature>
<dbReference type="InterPro" id="IPR008271">
    <property type="entry name" value="Ser/Thr_kinase_AS"/>
</dbReference>
<dbReference type="AlphaFoldDB" id="A0A1G9DI14"/>
<feature type="region of interest" description="Disordered" evidence="6">
    <location>
        <begin position="273"/>
        <end position="310"/>
    </location>
</feature>
<dbReference type="InterPro" id="IPR000719">
    <property type="entry name" value="Prot_kinase_dom"/>
</dbReference>
<dbReference type="CDD" id="cd14014">
    <property type="entry name" value="STKc_PknB_like"/>
    <property type="match status" value="1"/>
</dbReference>
<dbReference type="Gene3D" id="2.130.10.10">
    <property type="entry name" value="YVTN repeat-like/Quinoprotein amine dehydrogenase"/>
    <property type="match status" value="2"/>
</dbReference>
<dbReference type="PANTHER" id="PTHR43289">
    <property type="entry name" value="MITOGEN-ACTIVATED PROTEIN KINASE KINASE KINASE 20-RELATED"/>
    <property type="match status" value="1"/>
</dbReference>
<dbReference type="Gene3D" id="3.30.200.20">
    <property type="entry name" value="Phosphorylase Kinase, domain 1"/>
    <property type="match status" value="1"/>
</dbReference>
<name>A0A1G9DI14_9ACTN</name>
<evidence type="ECO:0000256" key="6">
    <source>
        <dbReference type="SAM" id="MobiDB-lite"/>
    </source>
</evidence>
<keyword evidence="3 9" id="KW-0418">Kinase</keyword>
<evidence type="ECO:0000256" key="1">
    <source>
        <dbReference type="ARBA" id="ARBA00022679"/>
    </source>
</evidence>
<dbReference type="PANTHER" id="PTHR43289:SF34">
    <property type="entry name" value="SERINE_THREONINE-PROTEIN KINASE YBDM-RELATED"/>
    <property type="match status" value="1"/>
</dbReference>
<sequence>MELRDADPREIGGYVVEERLGSGGMGVVYRARTASGRPLAVKVVHAHYADDEEFRVRFRRELAAARRVSGAFTAPVVDADPEADRPWMATLYIPGENLGGHVRKHGPLPVDRLRELATGLAEALRELHRADVVHRDLKPANVMLAEDGPRVIDFGISRAATFHDGQPLTDTGRVMGTPPYMSPEQLADPREVGPPADVFLLGSVLVYAATGRGPFDGDSPYETAIRVVEGTPQLDGVPAELRPVVERCLDKSPKERPTPAELLALLRGELPLPEAAPGKSAAPRPEDPSDTPTTDLRRAAPATALPHRTPSRRLSPAAVLGVFAVALAVVAGFFLVRTLRSDDGNPPADQASELPAGYRPWQSRLAGGSGTPFAGCAADGGRALVCAGSDLAAAQFALADGRAGWQLPVDPTPDDFSGDEGSLIGVRGTTAFVYTNADEPKEKNGEVSSTVHFRILALDTATGRPRWQQQAGHGDDFIVTPPSPDAGGAALLRDGLVAVTGRNGGSYTLLDLRTGEPRWSRPLPARQYCSLHAAAGAAYLMCSDEESERYRIGLIDQGTGRVTWTDLGSGYFAWLGEHRGRALLLGMSDDTAVDRLLAVDPGRLPRAGTSSADDPAVAPVTLNPPQSSEAVAQLTPHGLYFSHPNGRIDAVSPDTGRRLWRGDARLDQPGPATTSATHVYVVSPGGRVSALNRTDGTFAWSRGAPADAGTPGSDTGPTAHLHGDALYIPYGTRAVFSIDVDAPEAPLHKAPKPSKPPPPAPTN</sequence>
<dbReference type="Gene3D" id="1.10.510.10">
    <property type="entry name" value="Transferase(Phosphotransferase) domain 1"/>
    <property type="match status" value="1"/>
</dbReference>
<feature type="binding site" evidence="5">
    <location>
        <position position="42"/>
    </location>
    <ligand>
        <name>ATP</name>
        <dbReference type="ChEBI" id="CHEBI:30616"/>
    </ligand>
</feature>